<feature type="transmembrane region" description="Helical" evidence="1">
    <location>
        <begin position="12"/>
        <end position="36"/>
    </location>
</feature>
<dbReference type="AlphaFoldDB" id="A0A2T0ASC7"/>
<keyword evidence="1" id="KW-0812">Transmembrane</keyword>
<keyword evidence="1" id="KW-0472">Membrane</keyword>
<evidence type="ECO:0000313" key="2">
    <source>
        <dbReference type="EMBL" id="PRR73142.1"/>
    </source>
</evidence>
<name>A0A2T0ASC7_9FIRM</name>
<keyword evidence="1" id="KW-1133">Transmembrane helix</keyword>
<dbReference type="RefSeq" id="WP_170066248.1">
    <property type="nucleotide sequence ID" value="NZ_CP136419.1"/>
</dbReference>
<reference evidence="2 3" key="1">
    <citation type="submission" date="2018-03" db="EMBL/GenBank/DDBJ databases">
        <title>Genome sequence of Moorella humiferrea DSM 23265.</title>
        <authorList>
            <person name="Poehlein A."/>
            <person name="Daniel R."/>
        </authorList>
    </citation>
    <scope>NUCLEOTIDE SEQUENCE [LARGE SCALE GENOMIC DNA]</scope>
    <source>
        <strain evidence="2 3">DSM 23265</strain>
    </source>
</reference>
<gene>
    <name evidence="2" type="ORF">MOHU_12690</name>
</gene>
<sequence>MTNVGLALKLMAMALPAMFGVILLFMAIIIVLTHLFPAGEERGEGE</sequence>
<proteinExistence type="predicted"/>
<comment type="caution">
    <text evidence="2">The sequence shown here is derived from an EMBL/GenBank/DDBJ whole genome shotgun (WGS) entry which is preliminary data.</text>
</comment>
<organism evidence="2 3">
    <name type="scientific">Neomoorella humiferrea</name>
    <dbReference type="NCBI Taxonomy" id="676965"/>
    <lineage>
        <taxon>Bacteria</taxon>
        <taxon>Bacillati</taxon>
        <taxon>Bacillota</taxon>
        <taxon>Clostridia</taxon>
        <taxon>Neomoorellales</taxon>
        <taxon>Neomoorellaceae</taxon>
        <taxon>Neomoorella</taxon>
    </lineage>
</organism>
<evidence type="ECO:0000256" key="1">
    <source>
        <dbReference type="SAM" id="Phobius"/>
    </source>
</evidence>
<evidence type="ECO:0000313" key="3">
    <source>
        <dbReference type="Proteomes" id="UP000238415"/>
    </source>
</evidence>
<dbReference type="Proteomes" id="UP000238415">
    <property type="component" value="Unassembled WGS sequence"/>
</dbReference>
<keyword evidence="3" id="KW-1185">Reference proteome</keyword>
<protein>
    <submittedName>
        <fullName evidence="2">Uncharacterized protein</fullName>
    </submittedName>
</protein>
<accession>A0A2T0ASC7</accession>
<dbReference type="EMBL" id="PVXM01000023">
    <property type="protein sequence ID" value="PRR73142.1"/>
    <property type="molecule type" value="Genomic_DNA"/>
</dbReference>